<dbReference type="AlphaFoldDB" id="E9DFS5"/>
<feature type="compositionally biased region" description="Low complexity" evidence="1">
    <location>
        <begin position="84"/>
        <end position="106"/>
    </location>
</feature>
<gene>
    <name evidence="3" type="ORF">CPSG_08674</name>
</gene>
<evidence type="ECO:0000256" key="2">
    <source>
        <dbReference type="SAM" id="SignalP"/>
    </source>
</evidence>
<protein>
    <submittedName>
        <fullName evidence="3">Uncharacterized protein</fullName>
    </submittedName>
</protein>
<sequence length="122" mass="12643">MGGFCGLAGQAWEVSLLWICLASTPGGPSPSFHDLAPHSNMATIPIQQQAHEAVCSPGQHSHPIPSSPCFSDYPSARFPSPNDRPTSSRSPARSAAPSISTTSAPRSVPPFSPVSVSAIQPP</sequence>
<organism evidence="4">
    <name type="scientific">Coccidioides posadasii (strain RMSCC 757 / Silveira)</name>
    <name type="common">Valley fever fungus</name>
    <dbReference type="NCBI Taxonomy" id="443226"/>
    <lineage>
        <taxon>Eukaryota</taxon>
        <taxon>Fungi</taxon>
        <taxon>Dikarya</taxon>
        <taxon>Ascomycota</taxon>
        <taxon>Pezizomycotina</taxon>
        <taxon>Eurotiomycetes</taxon>
        <taxon>Eurotiomycetidae</taxon>
        <taxon>Onygenales</taxon>
        <taxon>Onygenaceae</taxon>
        <taxon>Coccidioides</taxon>
    </lineage>
</organism>
<feature type="chain" id="PRO_5003238249" evidence="2">
    <location>
        <begin position="23"/>
        <end position="122"/>
    </location>
</feature>
<feature type="region of interest" description="Disordered" evidence="1">
    <location>
        <begin position="29"/>
        <end position="122"/>
    </location>
</feature>
<evidence type="ECO:0000313" key="3">
    <source>
        <dbReference type="EMBL" id="EFW14667.1"/>
    </source>
</evidence>
<feature type="compositionally biased region" description="Low complexity" evidence="1">
    <location>
        <begin position="113"/>
        <end position="122"/>
    </location>
</feature>
<dbReference type="VEuPathDB" id="FungiDB:CPSG_08674"/>
<keyword evidence="4" id="KW-1185">Reference proteome</keyword>
<evidence type="ECO:0000256" key="1">
    <source>
        <dbReference type="SAM" id="MobiDB-lite"/>
    </source>
</evidence>
<reference evidence="4" key="2">
    <citation type="submission" date="2010-03" db="EMBL/GenBank/DDBJ databases">
        <title>The genome sequence of Coccidioides posadasii strain Silveira.</title>
        <authorList>
            <consortium name="The Broad Institute Genome Sequencing Center for Infectious Disease"/>
            <person name="Neafsey D."/>
            <person name="Orbach M."/>
            <person name="Henn M.R."/>
            <person name="Cole G.T."/>
            <person name="Galgiani J."/>
            <person name="Gardner M.J."/>
            <person name="Kirkland T.N."/>
            <person name="Taylor J.W."/>
            <person name="Young S.K."/>
            <person name="Zeng Q."/>
            <person name="Koehrsen M."/>
            <person name="Alvarado L."/>
            <person name="Berlin A."/>
            <person name="Borenstein D."/>
            <person name="Chapman S.B."/>
            <person name="Chen Z."/>
            <person name="Engels R."/>
            <person name="Freedman E."/>
            <person name="Gellesch M."/>
            <person name="Goldberg J."/>
            <person name="Griggs A."/>
            <person name="Gujja S."/>
            <person name="Heilman E."/>
            <person name="Heiman D."/>
            <person name="Howarth C."/>
            <person name="Jen D."/>
            <person name="Larson L."/>
            <person name="Mehta T."/>
            <person name="Neiman D."/>
            <person name="Park D."/>
            <person name="Pearson M."/>
            <person name="Richards J."/>
            <person name="Roberts A."/>
            <person name="Saif S."/>
            <person name="Shea T."/>
            <person name="Shenoy N."/>
            <person name="Sisk P."/>
            <person name="Stolte C."/>
            <person name="Sykes S."/>
            <person name="Walk T."/>
            <person name="White J."/>
            <person name="Yandava C."/>
            <person name="Haas B."/>
            <person name="Nusbaum C."/>
            <person name="Birren B."/>
        </authorList>
    </citation>
    <scope>NUCLEOTIDE SEQUENCE [LARGE SCALE GENOMIC DNA]</scope>
    <source>
        <strain evidence="4">RMSCC 757 / Silveira</strain>
    </source>
</reference>
<keyword evidence="2" id="KW-0732">Signal</keyword>
<accession>E9DFS5</accession>
<dbReference type="Proteomes" id="UP000002497">
    <property type="component" value="Unassembled WGS sequence"/>
</dbReference>
<dbReference type="HOGENOM" id="CLU_2026498_0_0_1"/>
<feature type="signal peptide" evidence="2">
    <location>
        <begin position="1"/>
        <end position="22"/>
    </location>
</feature>
<evidence type="ECO:0000313" key="4">
    <source>
        <dbReference type="Proteomes" id="UP000002497"/>
    </source>
</evidence>
<proteinExistence type="predicted"/>
<feature type="compositionally biased region" description="Polar residues" evidence="1">
    <location>
        <begin position="40"/>
        <end position="50"/>
    </location>
</feature>
<name>E9DFS5_COCPS</name>
<dbReference type="EMBL" id="GL636504">
    <property type="protein sequence ID" value="EFW14667.1"/>
    <property type="molecule type" value="Genomic_DNA"/>
</dbReference>
<reference evidence="4" key="1">
    <citation type="journal article" date="2010" name="Genome Res.">
        <title>Population genomic sequencing of Coccidioides fungi reveals recent hybridization and transposon control.</title>
        <authorList>
            <person name="Neafsey D.E."/>
            <person name="Barker B.M."/>
            <person name="Sharpton T.J."/>
            <person name="Stajich J.E."/>
            <person name="Park D.J."/>
            <person name="Whiston E."/>
            <person name="Hung C.-Y."/>
            <person name="McMahan C."/>
            <person name="White J."/>
            <person name="Sykes S."/>
            <person name="Heiman D."/>
            <person name="Young S."/>
            <person name="Zeng Q."/>
            <person name="Abouelleil A."/>
            <person name="Aftuck L."/>
            <person name="Bessette D."/>
            <person name="Brown A."/>
            <person name="FitzGerald M."/>
            <person name="Lui A."/>
            <person name="Macdonald J.P."/>
            <person name="Priest M."/>
            <person name="Orbach M.J."/>
            <person name="Galgiani J.N."/>
            <person name="Kirkland T.N."/>
            <person name="Cole G.T."/>
            <person name="Birren B.W."/>
            <person name="Henn M.R."/>
            <person name="Taylor J.W."/>
            <person name="Rounsley S.D."/>
        </authorList>
    </citation>
    <scope>NUCLEOTIDE SEQUENCE [LARGE SCALE GENOMIC DNA]</scope>
    <source>
        <strain evidence="4">RMSCC 757 / Silveira</strain>
    </source>
</reference>